<dbReference type="Proteomes" id="UP000234681">
    <property type="component" value="Chromosome 16"/>
</dbReference>
<dbReference type="EMBL" id="CH473970">
    <property type="protein sequence ID" value="EDM08882.1"/>
    <property type="molecule type" value="Genomic_DNA"/>
</dbReference>
<reference evidence="1 2" key="2">
    <citation type="submission" date="2005-09" db="EMBL/GenBank/DDBJ databases">
        <authorList>
            <person name="Mural R.J."/>
            <person name="Li P.W."/>
            <person name="Adams M.D."/>
            <person name="Amanatides P.G."/>
            <person name="Baden-Tillson H."/>
            <person name="Barnstead M."/>
            <person name="Chin S.H."/>
            <person name="Dew I."/>
            <person name="Evans C.A."/>
            <person name="Ferriera S."/>
            <person name="Flanigan M."/>
            <person name="Fosler C."/>
            <person name="Glodek A."/>
            <person name="Gu Z."/>
            <person name="Holt R.A."/>
            <person name="Jennings D."/>
            <person name="Kraft C.L."/>
            <person name="Lu F."/>
            <person name="Nguyen T."/>
            <person name="Nusskern D.R."/>
            <person name="Pfannkoch C.M."/>
            <person name="Sitter C."/>
            <person name="Sutton G.G."/>
            <person name="Venter J.C."/>
            <person name="Wang Z."/>
            <person name="Woodage T."/>
            <person name="Zheng X.H."/>
            <person name="Zhong F."/>
        </authorList>
    </citation>
    <scope>NUCLEOTIDE SEQUENCE [LARGE SCALE GENOMIC DNA]</scope>
    <source>
        <strain evidence="1">BN</strain>
        <strain evidence="2">BN, Sprague-Dawley</strain>
    </source>
</reference>
<evidence type="ECO:0000313" key="1">
    <source>
        <dbReference type="EMBL" id="EDM08882.1"/>
    </source>
</evidence>
<gene>
    <name evidence="1" type="ORF">rCG_43079</name>
</gene>
<accession>A6IWI9</accession>
<name>A6IWI9_RAT</name>
<dbReference type="AlphaFoldDB" id="A6IWI9"/>
<dbReference type="EMBL" id="CH473970">
    <property type="protein sequence ID" value="EDM08883.1"/>
    <property type="molecule type" value="Genomic_DNA"/>
</dbReference>
<proteinExistence type="predicted"/>
<evidence type="ECO:0000313" key="2">
    <source>
        <dbReference type="Proteomes" id="UP000234681"/>
    </source>
</evidence>
<protein>
    <submittedName>
        <fullName evidence="1">RCG43079, isoform CRA_a</fullName>
    </submittedName>
</protein>
<organism evidence="1 2">
    <name type="scientific">Rattus norvegicus</name>
    <name type="common">Rat</name>
    <dbReference type="NCBI Taxonomy" id="10116"/>
    <lineage>
        <taxon>Eukaryota</taxon>
        <taxon>Metazoa</taxon>
        <taxon>Chordata</taxon>
        <taxon>Craniata</taxon>
        <taxon>Vertebrata</taxon>
        <taxon>Euteleostomi</taxon>
        <taxon>Mammalia</taxon>
        <taxon>Eutheria</taxon>
        <taxon>Euarchontoglires</taxon>
        <taxon>Glires</taxon>
        <taxon>Rodentia</taxon>
        <taxon>Myomorpha</taxon>
        <taxon>Muroidea</taxon>
        <taxon>Muridae</taxon>
        <taxon>Murinae</taxon>
        <taxon>Rattus</taxon>
    </lineage>
</organism>
<sequence length="48" mass="5456">MHREPVSLWEIVSRFLLSEPEGIISMWGLNQSSPFSCGQPLRCSHPCI</sequence>
<reference evidence="1" key="1">
    <citation type="journal article" date="2005" name="Genome Res.">
        <title>Gene and alternative splicing annotation with AIR.</title>
        <authorList>
            <person name="Florea L."/>
            <person name="Di Francesco V."/>
            <person name="Miller J."/>
            <person name="Turner R."/>
            <person name="Yao A."/>
            <person name="Harris M."/>
            <person name="Walenz B."/>
            <person name="Mobarry C."/>
            <person name="Merkulov G.V."/>
            <person name="Charlab R."/>
            <person name="Dew I."/>
            <person name="Deng Z."/>
            <person name="Istrail S."/>
            <person name="Li P."/>
            <person name="Sutton G."/>
        </authorList>
    </citation>
    <scope>NUCLEOTIDE SEQUENCE</scope>
    <source>
        <strain evidence="1">BN</strain>
    </source>
</reference>